<reference evidence="12" key="2">
    <citation type="submission" date="2025-08" db="UniProtKB">
        <authorList>
            <consortium name="Ensembl"/>
        </authorList>
    </citation>
    <scope>IDENTIFICATION</scope>
</reference>
<evidence type="ECO:0000256" key="10">
    <source>
        <dbReference type="ARBA" id="ARBA00034480"/>
    </source>
</evidence>
<feature type="region of interest" description="Disordered" evidence="11">
    <location>
        <begin position="43"/>
        <end position="99"/>
    </location>
</feature>
<keyword evidence="6" id="KW-0472">Membrane</keyword>
<dbReference type="Pfam" id="PF05300">
    <property type="entry name" value="MIC19_MIC25"/>
    <property type="match status" value="1"/>
</dbReference>
<dbReference type="InterPro" id="IPR007964">
    <property type="entry name" value="MIC19/MIC25"/>
</dbReference>
<evidence type="ECO:0000256" key="2">
    <source>
        <dbReference type="ARBA" id="ARBA00022707"/>
    </source>
</evidence>
<comment type="subcellular location">
    <subcellularLocation>
        <location evidence="9">Mitochondrion inner membrane</location>
        <topology evidence="9">Lipid-anchor</topology>
    </subcellularLocation>
</comment>
<reference evidence="12" key="3">
    <citation type="submission" date="2025-09" db="UniProtKB">
        <authorList>
            <consortium name="Ensembl"/>
        </authorList>
    </citation>
    <scope>IDENTIFICATION</scope>
</reference>
<evidence type="ECO:0000256" key="8">
    <source>
        <dbReference type="ARBA" id="ARBA00023288"/>
    </source>
</evidence>
<dbReference type="PANTHER" id="PTHR47609">
    <property type="entry name" value="MICOS COMPLEX SUBUNIT MIC25"/>
    <property type="match status" value="1"/>
</dbReference>
<evidence type="ECO:0000256" key="9">
    <source>
        <dbReference type="ARBA" id="ARBA00034476"/>
    </source>
</evidence>
<evidence type="ECO:0000256" key="11">
    <source>
        <dbReference type="SAM" id="MobiDB-lite"/>
    </source>
</evidence>
<dbReference type="InterPro" id="IPR042860">
    <property type="entry name" value="MIC25"/>
</dbReference>
<dbReference type="GO" id="GO:0061617">
    <property type="term" value="C:MICOS complex"/>
    <property type="evidence" value="ECO:0007669"/>
    <property type="project" value="InterPro"/>
</dbReference>
<keyword evidence="4" id="KW-0175">Coiled coil</keyword>
<protein>
    <recommendedName>
        <fullName evidence="14">Coiled-coil-helix-coiled-coil-helix domain containing 6</fullName>
    </recommendedName>
</protein>
<dbReference type="AlphaFoldDB" id="A0A673UKS5"/>
<keyword evidence="5" id="KW-0496">Mitochondrion</keyword>
<dbReference type="GO" id="GO:0006974">
    <property type="term" value="P:DNA damage response"/>
    <property type="evidence" value="ECO:0007669"/>
    <property type="project" value="TreeGrafter"/>
</dbReference>
<evidence type="ECO:0000256" key="7">
    <source>
        <dbReference type="ARBA" id="ARBA00023157"/>
    </source>
</evidence>
<dbReference type="Proteomes" id="UP000472268">
    <property type="component" value="Chromosome 12"/>
</dbReference>
<reference evidence="12 13" key="1">
    <citation type="submission" date="2019-05" db="EMBL/GenBank/DDBJ databases">
        <title>A Chromosome-scale Meerkat (S. suricatta) Genome Assembly.</title>
        <authorList>
            <person name="Dudchenko O."/>
            <person name="Lieberman Aiden E."/>
            <person name="Tung J."/>
            <person name="Barreiro L.B."/>
            <person name="Clutton-Brock T.H."/>
        </authorList>
    </citation>
    <scope>NUCLEOTIDE SEQUENCE [LARGE SCALE GENOMIC DNA]</scope>
</reference>
<evidence type="ECO:0008006" key="14">
    <source>
        <dbReference type="Google" id="ProtNLM"/>
    </source>
</evidence>
<feature type="compositionally biased region" description="Basic and acidic residues" evidence="11">
    <location>
        <begin position="138"/>
        <end position="159"/>
    </location>
</feature>
<name>A0A673UKS5_SURSU</name>
<evidence type="ECO:0000256" key="5">
    <source>
        <dbReference type="ARBA" id="ARBA00023128"/>
    </source>
</evidence>
<keyword evidence="3" id="KW-0999">Mitochondrion inner membrane</keyword>
<sequence>GGQWGEALLACVSAGKSGACREPEAGVRLVALESGSVAARRLASCHGEHREQRGPQGVLRKGRRGAGPGAAGHPDSKPPKSEYGGGRQPSGVEEDFLKRYKQEQAKIQDELLQVVTREREAAAKHRSASMQRGEGSGDQEKQKSTQLARELESREAELSRRDTFYKEQLGRIDKKNAEIYKQSSQQFHEAASKMEDTIKPRRTEPVCSGLQAQILRCYRDHLQEVLLCSDLVKAYQRCVRAAHKG</sequence>
<evidence type="ECO:0000256" key="3">
    <source>
        <dbReference type="ARBA" id="ARBA00022792"/>
    </source>
</evidence>
<accession>A0A673UKS5</accession>
<evidence type="ECO:0000256" key="4">
    <source>
        <dbReference type="ARBA" id="ARBA00023054"/>
    </source>
</evidence>
<keyword evidence="8" id="KW-0449">Lipoprotein</keyword>
<gene>
    <name evidence="12" type="primary">CHCHD6</name>
</gene>
<dbReference type="PROSITE" id="PS51808">
    <property type="entry name" value="CHCH"/>
    <property type="match status" value="1"/>
</dbReference>
<proteinExistence type="inferred from homology"/>
<comment type="similarity">
    <text evidence="10">Belongs to the MICOS complex subunit Mic19 family. Metazoan Mic25 subfamily.</text>
</comment>
<evidence type="ECO:0000313" key="13">
    <source>
        <dbReference type="Proteomes" id="UP000472268"/>
    </source>
</evidence>
<comment type="function">
    <text evidence="1">Component of the MICOS complex, a large protein complex of the mitochondrial inner membrane that plays crucial roles in the maintenance of crista junctions, inner membrane architecture, and formation of contact sites to the outer membrane.</text>
</comment>
<dbReference type="Ensembl" id="ENSSSUT00005024961.1">
    <property type="protein sequence ID" value="ENSSSUP00005021795.1"/>
    <property type="gene ID" value="ENSSSUG00005014069.1"/>
</dbReference>
<dbReference type="GO" id="GO:0042407">
    <property type="term" value="P:cristae formation"/>
    <property type="evidence" value="ECO:0007669"/>
    <property type="project" value="TreeGrafter"/>
</dbReference>
<dbReference type="PANTHER" id="PTHR47609:SF1">
    <property type="entry name" value="MICOS COMPLEX SUBUNIT MIC25"/>
    <property type="match status" value="1"/>
</dbReference>
<organism evidence="12 13">
    <name type="scientific">Suricata suricatta</name>
    <name type="common">Meerkat</name>
    <dbReference type="NCBI Taxonomy" id="37032"/>
    <lineage>
        <taxon>Eukaryota</taxon>
        <taxon>Metazoa</taxon>
        <taxon>Chordata</taxon>
        <taxon>Craniata</taxon>
        <taxon>Vertebrata</taxon>
        <taxon>Euteleostomi</taxon>
        <taxon>Mammalia</taxon>
        <taxon>Eutheria</taxon>
        <taxon>Laurasiatheria</taxon>
        <taxon>Carnivora</taxon>
        <taxon>Feliformia</taxon>
        <taxon>Herpestidae</taxon>
        <taxon>Suricata</taxon>
    </lineage>
</organism>
<evidence type="ECO:0000256" key="1">
    <source>
        <dbReference type="ARBA" id="ARBA00002689"/>
    </source>
</evidence>
<evidence type="ECO:0000313" key="12">
    <source>
        <dbReference type="Ensembl" id="ENSSSUP00005021795.1"/>
    </source>
</evidence>
<keyword evidence="13" id="KW-1185">Reference proteome</keyword>
<feature type="region of interest" description="Disordered" evidence="11">
    <location>
        <begin position="118"/>
        <end position="159"/>
    </location>
</feature>
<evidence type="ECO:0000256" key="6">
    <source>
        <dbReference type="ARBA" id="ARBA00023136"/>
    </source>
</evidence>
<keyword evidence="7" id="KW-1015">Disulfide bond</keyword>
<keyword evidence="2" id="KW-0519">Myristate</keyword>